<sequence>MSASYRLAIASECSTCGECESCECGDAPFCPDAQHSGYSVDGTFQQYCVCKATNAIRIPDGVPLDEAASILCAGVSVYKALKESNLKHGETVAIAGAGGGLGTLACQYAKALGYRVLALSTGPSKRELLVEHLGVDYFVDYIARQEDVVHEVRRLTGGGPHASIVVASAEAPVAQAIQYIRPKGTVVVVGLPKGALIKAELFSTVFQQKTIKGSYAGSPTETEEALALYAQKRFGIQYQIFPLCELPIVFEKMEQGKVQGRMILEIPSIETTVNIPSGTGLPLQKDSSFTPDTYNIGTFLASRLEELGVTKYFVVPGDFNLVLLDQVLTNPNLQMVGCCNELNAGYAADGYARSSPDRVAVVFVTFMVGGLSLLNAIAGAYSDRLRVIVVSGAPASNTFGQDSLIHHTIGLKDRDQAIQMFQHITTVSVRLEPEGNPTSVLDEALVSCLENSLPVYIEIPCDISREPCKPPEPLAFSSPQKSLSSNLLNAFNGFSDHWKDVHNAVIIIGPLARDAISSDILISLLEKLGCPVFCQPDAKSLVPESHPQFQGTFWGVASDAMCLETVMEADLWVGLGTRWSDYNLLKKPAPRYLDLQPNYLRMPEGTCINDITLTELCDLIIHSSLTGHCMENYAPDSMTVKVMTNGALAHDPVNQPLTTGLIMEGIQSILRPNDTLIAETGDSWFNAQTIKLPDGAHYHMQMMYGSIGWSLPATLGSQLARPDGRTVLMIGDGSFQMTAQELSTMIRLKTNPVIFIFNNLGYRIESAIHDGPYNYISNWNYADFARTLCNVTHSLGSGNKYLTEQEQRDHDNAALFSMRIKTYDELLLALHRVLAEPEKLAVLECCIHPWDMSESLVRFGQGVSSN</sequence>
<dbReference type="InterPro" id="IPR011032">
    <property type="entry name" value="GroES-like_sf"/>
</dbReference>
<dbReference type="InterPro" id="IPR029035">
    <property type="entry name" value="DHS-like_NAD/FAD-binding_dom"/>
</dbReference>
<dbReference type="InterPro" id="IPR012001">
    <property type="entry name" value="Thiamin_PyroP_enz_TPP-bd_dom"/>
</dbReference>
<evidence type="ECO:0000256" key="12">
    <source>
        <dbReference type="ARBA" id="ARBA00023002"/>
    </source>
</evidence>
<comment type="catalytic activity">
    <reaction evidence="1">
        <text>a 2-oxocarboxylate + H(+) = an aldehyde + CO2</text>
        <dbReference type="Rhea" id="RHEA:11628"/>
        <dbReference type="ChEBI" id="CHEBI:15378"/>
        <dbReference type="ChEBI" id="CHEBI:16526"/>
        <dbReference type="ChEBI" id="CHEBI:17478"/>
        <dbReference type="ChEBI" id="CHEBI:35179"/>
        <dbReference type="EC" id="4.1.1.1"/>
    </reaction>
</comment>
<dbReference type="OMA" id="FLECCIQ"/>
<dbReference type="CDD" id="cd07038">
    <property type="entry name" value="TPP_PYR_PDC_IPDC_like"/>
    <property type="match status" value="1"/>
</dbReference>
<evidence type="ECO:0000256" key="4">
    <source>
        <dbReference type="ARBA" id="ARBA00007812"/>
    </source>
</evidence>
<dbReference type="InterPro" id="IPR000399">
    <property type="entry name" value="TPP-bd_CS"/>
</dbReference>
<dbReference type="GO" id="GO:0000949">
    <property type="term" value="P:aromatic amino acid family catabolic process to alcohol via Ehrlich pathway"/>
    <property type="evidence" value="ECO:0007669"/>
    <property type="project" value="TreeGrafter"/>
</dbReference>
<dbReference type="AlphaFoldDB" id="A0A1R3R707"/>
<dbReference type="InterPro" id="IPR029061">
    <property type="entry name" value="THDP-binding"/>
</dbReference>
<dbReference type="EMBL" id="KV907554">
    <property type="protein sequence ID" value="OOF90258.1"/>
    <property type="molecule type" value="Genomic_DNA"/>
</dbReference>
<evidence type="ECO:0000256" key="2">
    <source>
        <dbReference type="ARBA" id="ARBA00001947"/>
    </source>
</evidence>
<dbReference type="OrthoDB" id="3970464at2759"/>
<dbReference type="GO" id="GO:0000287">
    <property type="term" value="F:magnesium ion binding"/>
    <property type="evidence" value="ECO:0007669"/>
    <property type="project" value="InterPro"/>
</dbReference>
<dbReference type="Gene3D" id="3.40.50.720">
    <property type="entry name" value="NAD(P)-binding Rossmann-like Domain"/>
    <property type="match status" value="1"/>
</dbReference>
<dbReference type="GO" id="GO:0004737">
    <property type="term" value="F:pyruvate decarboxylase activity"/>
    <property type="evidence" value="ECO:0007669"/>
    <property type="project" value="UniProtKB-EC"/>
</dbReference>
<dbReference type="Gene3D" id="3.40.50.970">
    <property type="match status" value="2"/>
</dbReference>
<keyword evidence="9" id="KW-0210">Decarboxylase</keyword>
<dbReference type="GO" id="GO:0030976">
    <property type="term" value="F:thiamine pyrophosphate binding"/>
    <property type="evidence" value="ECO:0007669"/>
    <property type="project" value="InterPro"/>
</dbReference>
<comment type="similarity">
    <text evidence="4 16">Belongs to the TPP enzyme family.</text>
</comment>
<dbReference type="PROSITE" id="PS00187">
    <property type="entry name" value="TPP_ENZYMES"/>
    <property type="match status" value="1"/>
</dbReference>
<keyword evidence="15" id="KW-0456">Lyase</keyword>
<dbReference type="Proteomes" id="UP000188318">
    <property type="component" value="Unassembled WGS sequence"/>
</dbReference>
<dbReference type="Pfam" id="PF02776">
    <property type="entry name" value="TPP_enzyme_N"/>
    <property type="match status" value="1"/>
</dbReference>
<dbReference type="PANTHER" id="PTHR43452">
    <property type="entry name" value="PYRUVATE DECARBOXYLASE"/>
    <property type="match status" value="1"/>
</dbReference>
<keyword evidence="14 16" id="KW-0786">Thiamine pyrophosphate</keyword>
<protein>
    <recommendedName>
        <fullName evidence="7">Pyruvate decarboxylase</fullName>
        <ecNumber evidence="6">4.1.1.1</ecNumber>
    </recommendedName>
</protein>
<dbReference type="SUPFAM" id="SSF50129">
    <property type="entry name" value="GroES-like"/>
    <property type="match status" value="1"/>
</dbReference>
<dbReference type="InterPro" id="IPR020843">
    <property type="entry name" value="ER"/>
</dbReference>
<dbReference type="Pfam" id="PF00205">
    <property type="entry name" value="TPP_enzyme_M"/>
    <property type="match status" value="1"/>
</dbReference>
<dbReference type="InterPro" id="IPR011766">
    <property type="entry name" value="TPP_enzyme_TPP-bd"/>
</dbReference>
<evidence type="ECO:0000313" key="19">
    <source>
        <dbReference type="Proteomes" id="UP000188318"/>
    </source>
</evidence>
<dbReference type="Gene3D" id="3.40.50.1220">
    <property type="entry name" value="TPP-binding domain"/>
    <property type="match status" value="1"/>
</dbReference>
<reference evidence="19" key="1">
    <citation type="journal article" date="2017" name="Genome Biol.">
        <title>Comparative genomics reveals high biological diversity and specific adaptations in the industrially and medically important fungal genus Aspergillus.</title>
        <authorList>
            <person name="de Vries R.P."/>
            <person name="Riley R."/>
            <person name="Wiebenga A."/>
            <person name="Aguilar-Osorio G."/>
            <person name="Amillis S."/>
            <person name="Uchima C.A."/>
            <person name="Anderluh G."/>
            <person name="Asadollahi M."/>
            <person name="Askin M."/>
            <person name="Barry K."/>
            <person name="Battaglia E."/>
            <person name="Bayram O."/>
            <person name="Benocci T."/>
            <person name="Braus-Stromeyer S.A."/>
            <person name="Caldana C."/>
            <person name="Canovas D."/>
            <person name="Cerqueira G.C."/>
            <person name="Chen F."/>
            <person name="Chen W."/>
            <person name="Choi C."/>
            <person name="Clum A."/>
            <person name="Dos Santos R.A."/>
            <person name="Damasio A.R."/>
            <person name="Diallinas G."/>
            <person name="Emri T."/>
            <person name="Fekete E."/>
            <person name="Flipphi M."/>
            <person name="Freyberg S."/>
            <person name="Gallo A."/>
            <person name="Gournas C."/>
            <person name="Habgood R."/>
            <person name="Hainaut M."/>
            <person name="Harispe M.L."/>
            <person name="Henrissat B."/>
            <person name="Hilden K.S."/>
            <person name="Hope R."/>
            <person name="Hossain A."/>
            <person name="Karabika E."/>
            <person name="Karaffa L."/>
            <person name="Karanyi Z."/>
            <person name="Krasevec N."/>
            <person name="Kuo A."/>
            <person name="Kusch H."/>
            <person name="LaButti K."/>
            <person name="Lagendijk E.L."/>
            <person name="Lapidus A."/>
            <person name="Levasseur A."/>
            <person name="Lindquist E."/>
            <person name="Lipzen A."/>
            <person name="Logrieco A.F."/>
            <person name="MacCabe A."/>
            <person name="Maekelae M.R."/>
            <person name="Malavazi I."/>
            <person name="Melin P."/>
            <person name="Meyer V."/>
            <person name="Mielnichuk N."/>
            <person name="Miskei M."/>
            <person name="Molnar A.P."/>
            <person name="Mule G."/>
            <person name="Ngan C.Y."/>
            <person name="Orejas M."/>
            <person name="Orosz E."/>
            <person name="Ouedraogo J.P."/>
            <person name="Overkamp K.M."/>
            <person name="Park H.-S."/>
            <person name="Perrone G."/>
            <person name="Piumi F."/>
            <person name="Punt P.J."/>
            <person name="Ram A.F."/>
            <person name="Ramon A."/>
            <person name="Rauscher S."/>
            <person name="Record E."/>
            <person name="Riano-Pachon D.M."/>
            <person name="Robert V."/>
            <person name="Roehrig J."/>
            <person name="Ruller R."/>
            <person name="Salamov A."/>
            <person name="Salih N.S."/>
            <person name="Samson R.A."/>
            <person name="Sandor E."/>
            <person name="Sanguinetti M."/>
            <person name="Schuetze T."/>
            <person name="Sepcic K."/>
            <person name="Shelest E."/>
            <person name="Sherlock G."/>
            <person name="Sophianopoulou V."/>
            <person name="Squina F.M."/>
            <person name="Sun H."/>
            <person name="Susca A."/>
            <person name="Todd R.B."/>
            <person name="Tsang A."/>
            <person name="Unkles S.E."/>
            <person name="van de Wiele N."/>
            <person name="van Rossen-Uffink D."/>
            <person name="Oliveira J.V."/>
            <person name="Vesth T.C."/>
            <person name="Visser J."/>
            <person name="Yu J.-H."/>
            <person name="Zhou M."/>
            <person name="Andersen M.R."/>
            <person name="Archer D.B."/>
            <person name="Baker S.E."/>
            <person name="Benoit I."/>
            <person name="Brakhage A.A."/>
            <person name="Braus G.H."/>
            <person name="Fischer R."/>
            <person name="Frisvad J.C."/>
            <person name="Goldman G.H."/>
            <person name="Houbraken J."/>
            <person name="Oakley B."/>
            <person name="Pocsi I."/>
            <person name="Scazzocchio C."/>
            <person name="Seiboth B."/>
            <person name="vanKuyk P.A."/>
            <person name="Wortman J."/>
            <person name="Dyer P.S."/>
            <person name="Grigoriev I.V."/>
        </authorList>
    </citation>
    <scope>NUCLEOTIDE SEQUENCE [LARGE SCALE GENOMIC DNA]</scope>
    <source>
        <strain evidence="19">ITEM 5010</strain>
    </source>
</reference>
<accession>A0A1R3R707</accession>
<comment type="cofactor">
    <cofactor evidence="3">
        <name>thiamine diphosphate</name>
        <dbReference type="ChEBI" id="CHEBI:58937"/>
    </cofactor>
</comment>
<dbReference type="VEuPathDB" id="FungiDB:ASPCADRAFT_400950"/>
<evidence type="ECO:0000256" key="6">
    <source>
        <dbReference type="ARBA" id="ARBA00013202"/>
    </source>
</evidence>
<dbReference type="InterPro" id="IPR036291">
    <property type="entry name" value="NAD(P)-bd_dom_sf"/>
</dbReference>
<evidence type="ECO:0000256" key="15">
    <source>
        <dbReference type="ARBA" id="ARBA00023239"/>
    </source>
</evidence>
<comment type="similarity">
    <text evidence="5">Belongs to the zinc-containing alcohol dehydrogenase family.</text>
</comment>
<dbReference type="SUPFAM" id="SSF52518">
    <property type="entry name" value="Thiamin diphosphate-binding fold (THDP-binding)"/>
    <property type="match status" value="2"/>
</dbReference>
<keyword evidence="10" id="KW-0862">Zinc</keyword>
<evidence type="ECO:0000256" key="13">
    <source>
        <dbReference type="ARBA" id="ARBA00023027"/>
    </source>
</evidence>
<evidence type="ECO:0000256" key="10">
    <source>
        <dbReference type="ARBA" id="ARBA00022833"/>
    </source>
</evidence>
<dbReference type="InterPro" id="IPR047213">
    <property type="entry name" value="TPP_PYR_PDC_IPDC-like"/>
</dbReference>
<evidence type="ECO:0000256" key="7">
    <source>
        <dbReference type="ARBA" id="ARBA00014422"/>
    </source>
</evidence>
<dbReference type="EC" id="4.1.1.1" evidence="6"/>
<dbReference type="InterPro" id="IPR012000">
    <property type="entry name" value="Thiamin_PyroP_enz_cen_dom"/>
</dbReference>
<proteinExistence type="inferred from homology"/>
<evidence type="ECO:0000256" key="5">
    <source>
        <dbReference type="ARBA" id="ARBA00008072"/>
    </source>
</evidence>
<keyword evidence="11" id="KW-0460">Magnesium</keyword>
<dbReference type="Pfam" id="PF00107">
    <property type="entry name" value="ADH_zinc_N"/>
    <property type="match status" value="1"/>
</dbReference>
<keyword evidence="13" id="KW-0520">NAD</keyword>
<evidence type="ECO:0000256" key="16">
    <source>
        <dbReference type="RuleBase" id="RU362132"/>
    </source>
</evidence>
<organism evidence="18 19">
    <name type="scientific">Aspergillus carbonarius (strain ITEM 5010)</name>
    <dbReference type="NCBI Taxonomy" id="602072"/>
    <lineage>
        <taxon>Eukaryota</taxon>
        <taxon>Fungi</taxon>
        <taxon>Dikarya</taxon>
        <taxon>Ascomycota</taxon>
        <taxon>Pezizomycotina</taxon>
        <taxon>Eurotiomycetes</taxon>
        <taxon>Eurotiomycetidae</taxon>
        <taxon>Eurotiales</taxon>
        <taxon>Aspergillaceae</taxon>
        <taxon>Aspergillus</taxon>
        <taxon>Aspergillus subgen. Circumdati</taxon>
    </lineage>
</organism>
<dbReference type="SUPFAM" id="SSF51735">
    <property type="entry name" value="NAD(P)-binding Rossmann-fold domains"/>
    <property type="match status" value="1"/>
</dbReference>
<gene>
    <name evidence="18" type="ORF">ASPCADRAFT_400950</name>
</gene>
<keyword evidence="19" id="KW-1185">Reference proteome</keyword>
<keyword evidence="8" id="KW-0479">Metal-binding</keyword>
<evidence type="ECO:0000313" key="18">
    <source>
        <dbReference type="EMBL" id="OOF90258.1"/>
    </source>
</evidence>
<evidence type="ECO:0000256" key="3">
    <source>
        <dbReference type="ARBA" id="ARBA00001964"/>
    </source>
</evidence>
<dbReference type="SMART" id="SM00829">
    <property type="entry name" value="PKS_ER"/>
    <property type="match status" value="1"/>
</dbReference>
<evidence type="ECO:0000256" key="11">
    <source>
        <dbReference type="ARBA" id="ARBA00022842"/>
    </source>
</evidence>
<dbReference type="GO" id="GO:0004022">
    <property type="term" value="F:alcohol dehydrogenase (NAD+) activity"/>
    <property type="evidence" value="ECO:0007669"/>
    <property type="project" value="UniProtKB-ARBA"/>
</dbReference>
<dbReference type="InterPro" id="IPR013149">
    <property type="entry name" value="ADH-like_C"/>
</dbReference>
<dbReference type="Gene3D" id="3.90.180.10">
    <property type="entry name" value="Medium-chain alcohol dehydrogenases, catalytic domain"/>
    <property type="match status" value="1"/>
</dbReference>
<keyword evidence="12" id="KW-0560">Oxidoreductase</keyword>
<dbReference type="CDD" id="cd02005">
    <property type="entry name" value="TPP_PDC_IPDC"/>
    <property type="match status" value="1"/>
</dbReference>
<dbReference type="STRING" id="602072.A0A1R3R707"/>
<comment type="cofactor">
    <cofactor evidence="2">
        <name>Zn(2+)</name>
        <dbReference type="ChEBI" id="CHEBI:29105"/>
    </cofactor>
</comment>
<dbReference type="GO" id="GO:0005829">
    <property type="term" value="C:cytosol"/>
    <property type="evidence" value="ECO:0007669"/>
    <property type="project" value="TreeGrafter"/>
</dbReference>
<dbReference type="FunFam" id="3.40.50.720:FF:000039">
    <property type="entry name" value="Alcohol dehydrogenase AdhP"/>
    <property type="match status" value="1"/>
</dbReference>
<dbReference type="FunFam" id="3.40.50.970:FF:000024">
    <property type="entry name" value="Pyruvate decarboxylase isozyme"/>
    <property type="match status" value="1"/>
</dbReference>
<name>A0A1R3R707_ASPC5</name>
<dbReference type="InterPro" id="IPR012110">
    <property type="entry name" value="PDC/IPDC-like"/>
</dbReference>
<evidence type="ECO:0000259" key="17">
    <source>
        <dbReference type="SMART" id="SM00829"/>
    </source>
</evidence>
<evidence type="ECO:0000256" key="8">
    <source>
        <dbReference type="ARBA" id="ARBA00022723"/>
    </source>
</evidence>
<evidence type="ECO:0000256" key="1">
    <source>
        <dbReference type="ARBA" id="ARBA00001041"/>
    </source>
</evidence>
<feature type="domain" description="Enoyl reductase (ER)" evidence="17">
    <location>
        <begin position="2"/>
        <end position="264"/>
    </location>
</feature>
<dbReference type="SUPFAM" id="SSF52467">
    <property type="entry name" value="DHS-like NAD/FAD-binding domain"/>
    <property type="match status" value="1"/>
</dbReference>
<evidence type="ECO:0000256" key="14">
    <source>
        <dbReference type="ARBA" id="ARBA00023052"/>
    </source>
</evidence>
<dbReference type="PANTHER" id="PTHR43452:SF1">
    <property type="entry name" value="PYRUVATE DECARBOXYLASE C186.09-RELATED"/>
    <property type="match status" value="1"/>
</dbReference>
<evidence type="ECO:0000256" key="9">
    <source>
        <dbReference type="ARBA" id="ARBA00022793"/>
    </source>
</evidence>
<dbReference type="InterPro" id="IPR047214">
    <property type="entry name" value="TPP_PDC_IPDC"/>
</dbReference>
<dbReference type="Pfam" id="PF02775">
    <property type="entry name" value="TPP_enzyme_C"/>
    <property type="match status" value="1"/>
</dbReference>